<proteinExistence type="predicted"/>
<evidence type="ECO:0000313" key="2">
    <source>
        <dbReference type="EMBL" id="PRX53993.1"/>
    </source>
</evidence>
<dbReference type="InterPro" id="IPR019587">
    <property type="entry name" value="Polyketide_cyclase/dehydratase"/>
</dbReference>
<evidence type="ECO:0000256" key="1">
    <source>
        <dbReference type="SAM" id="MobiDB-lite"/>
    </source>
</evidence>
<reference evidence="2 3" key="1">
    <citation type="submission" date="2018-03" db="EMBL/GenBank/DDBJ databases">
        <title>Genomic Encyclopedia of Archaeal and Bacterial Type Strains, Phase II (KMG-II): from individual species to whole genera.</title>
        <authorList>
            <person name="Goeker M."/>
        </authorList>
    </citation>
    <scope>NUCLEOTIDE SEQUENCE [LARGE SCALE GENOMIC DNA]</scope>
    <source>
        <strain evidence="2 3">DSM 25027</strain>
    </source>
</reference>
<dbReference type="InterPro" id="IPR023393">
    <property type="entry name" value="START-like_dom_sf"/>
</dbReference>
<dbReference type="Pfam" id="PF10604">
    <property type="entry name" value="Polyketide_cyc2"/>
    <property type="match status" value="1"/>
</dbReference>
<evidence type="ECO:0000313" key="3">
    <source>
        <dbReference type="Proteomes" id="UP000237640"/>
    </source>
</evidence>
<feature type="compositionally biased region" description="Basic and acidic residues" evidence="1">
    <location>
        <begin position="145"/>
        <end position="157"/>
    </location>
</feature>
<dbReference type="OrthoDB" id="1462188at2"/>
<dbReference type="SUPFAM" id="SSF55961">
    <property type="entry name" value="Bet v1-like"/>
    <property type="match status" value="1"/>
</dbReference>
<sequence>MHILITKQVNAPAEKVWEVLWHNYNRSCDWASTVNHSEAREDLTESLGGRKCHSSYGEVSEIIDYVNDDEMNLKYHLDGTPAMIKSGKANWKVNPTGTDTSEIVMNLDVELALIPRLLMTWMIKPKMHKDMNQTVEDLKHFVETGKQTEAKKKSDAKFKKKKGNKAA</sequence>
<dbReference type="Gene3D" id="3.30.530.20">
    <property type="match status" value="1"/>
</dbReference>
<accession>A0A2T0M946</accession>
<feature type="region of interest" description="Disordered" evidence="1">
    <location>
        <begin position="145"/>
        <end position="167"/>
    </location>
</feature>
<comment type="caution">
    <text evidence="2">The sequence shown here is derived from an EMBL/GenBank/DDBJ whole genome shotgun (WGS) entry which is preliminary data.</text>
</comment>
<gene>
    <name evidence="2" type="ORF">CLV81_2387</name>
</gene>
<organism evidence="2 3">
    <name type="scientific">Flagellimonas meridianipacifica</name>
    <dbReference type="NCBI Taxonomy" id="1080225"/>
    <lineage>
        <taxon>Bacteria</taxon>
        <taxon>Pseudomonadati</taxon>
        <taxon>Bacteroidota</taxon>
        <taxon>Flavobacteriia</taxon>
        <taxon>Flavobacteriales</taxon>
        <taxon>Flavobacteriaceae</taxon>
        <taxon>Flagellimonas</taxon>
    </lineage>
</organism>
<dbReference type="EMBL" id="PVYX01000002">
    <property type="protein sequence ID" value="PRX53993.1"/>
    <property type="molecule type" value="Genomic_DNA"/>
</dbReference>
<dbReference type="RefSeq" id="WP_106145317.1">
    <property type="nucleotide sequence ID" value="NZ_PVYX01000002.1"/>
</dbReference>
<keyword evidence="3" id="KW-1185">Reference proteome</keyword>
<feature type="compositionally biased region" description="Basic residues" evidence="1">
    <location>
        <begin position="158"/>
        <end position="167"/>
    </location>
</feature>
<name>A0A2T0M946_9FLAO</name>
<dbReference type="Proteomes" id="UP000237640">
    <property type="component" value="Unassembled WGS sequence"/>
</dbReference>
<dbReference type="AlphaFoldDB" id="A0A2T0M946"/>
<protein>
    <submittedName>
        <fullName evidence="2">Polyketide cyclase/dehydrase/lipid transport protein</fullName>
    </submittedName>
</protein>